<evidence type="ECO:0000256" key="2">
    <source>
        <dbReference type="SAM" id="Phobius"/>
    </source>
</evidence>
<dbReference type="GeneID" id="24860197"/>
<dbReference type="HOGENOM" id="CLU_098237_0_0_2"/>
<dbReference type="KEGG" id="msw:MSSIT_1371"/>
<keyword evidence="2" id="KW-1133">Transmembrane helix</keyword>
<dbReference type="PATRIC" id="fig|1434120.4.peg.1756"/>
<keyword evidence="4" id="KW-1185">Reference proteome</keyword>
<feature type="transmembrane region" description="Helical" evidence="2">
    <location>
        <begin position="12"/>
        <end position="35"/>
    </location>
</feature>
<dbReference type="Proteomes" id="UP000033111">
    <property type="component" value="Chromosome"/>
</dbReference>
<keyword evidence="2" id="KW-0472">Membrane</keyword>
<evidence type="ECO:0000256" key="1">
    <source>
        <dbReference type="SAM" id="Coils"/>
    </source>
</evidence>
<dbReference type="EMBL" id="CP009506">
    <property type="protein sequence ID" value="AKB28090.1"/>
    <property type="molecule type" value="Genomic_DNA"/>
</dbReference>
<dbReference type="OrthoDB" id="133746at2157"/>
<accession>A0A0E3P5X2</accession>
<dbReference type="RefSeq" id="WP_048171251.1">
    <property type="nucleotide sequence ID" value="NZ_CP009506.1"/>
</dbReference>
<protein>
    <submittedName>
        <fullName evidence="3">Uncharacterized protein</fullName>
    </submittedName>
</protein>
<proteinExistence type="predicted"/>
<evidence type="ECO:0000313" key="4">
    <source>
        <dbReference type="Proteomes" id="UP000033111"/>
    </source>
</evidence>
<feature type="transmembrane region" description="Helical" evidence="2">
    <location>
        <begin position="41"/>
        <end position="60"/>
    </location>
</feature>
<feature type="coiled-coil region" evidence="1">
    <location>
        <begin position="91"/>
        <end position="118"/>
    </location>
</feature>
<sequence>MEREKLIKLSGLNLGIAAANIITFSPRLVGLGLLGTSALETALGTTFIFLSGAGLIYGNYELLTRPEKETQTNKIRTVEDYIEALNIHRGLKTFEKTVDLLLDQIERLQKKNKTIRDILLKIFSASEMSYKKFDAVIAEVEKIFLMNIGSILNKLDAFDEKDYNFVRKEYKEGAFPEELVKEKFKVYNEYIKFVKAATEDNEQILLKLDKLLLEISGLNSIESGQLEQMAGMIEIDNLIKQAKYYKN</sequence>
<keyword evidence="1" id="KW-0175">Coiled coil</keyword>
<evidence type="ECO:0000313" key="3">
    <source>
        <dbReference type="EMBL" id="AKB28090.1"/>
    </source>
</evidence>
<reference evidence="3 4" key="1">
    <citation type="submission" date="2014-07" db="EMBL/GenBank/DDBJ databases">
        <title>Methanogenic archaea and the global carbon cycle.</title>
        <authorList>
            <person name="Henriksen J.R."/>
            <person name="Luke J."/>
            <person name="Reinhart S."/>
            <person name="Benedict M.N."/>
            <person name="Youngblut N.D."/>
            <person name="Metcalf M.E."/>
            <person name="Whitaker R.J."/>
            <person name="Metcalf W.W."/>
        </authorList>
    </citation>
    <scope>NUCLEOTIDE SEQUENCE [LARGE SCALE GENOMIC DNA]</scope>
    <source>
        <strain evidence="3 4">T4/M</strain>
    </source>
</reference>
<keyword evidence="2" id="KW-0812">Transmembrane</keyword>
<dbReference type="AlphaFoldDB" id="A0A0E3P5X2"/>
<gene>
    <name evidence="3" type="ORF">MSSIT_1371</name>
</gene>
<organism evidence="3 4">
    <name type="scientific">Methanosarcina siciliae T4/M</name>
    <dbReference type="NCBI Taxonomy" id="1434120"/>
    <lineage>
        <taxon>Archaea</taxon>
        <taxon>Methanobacteriati</taxon>
        <taxon>Methanobacteriota</taxon>
        <taxon>Stenosarchaea group</taxon>
        <taxon>Methanomicrobia</taxon>
        <taxon>Methanosarcinales</taxon>
        <taxon>Methanosarcinaceae</taxon>
        <taxon>Methanosarcina</taxon>
    </lineage>
</organism>
<name>A0A0E3P5X2_9EURY</name>